<feature type="region of interest" description="Disordered" evidence="1">
    <location>
        <begin position="93"/>
        <end position="130"/>
    </location>
</feature>
<feature type="compositionally biased region" description="Gly residues" evidence="1">
    <location>
        <begin position="116"/>
        <end position="130"/>
    </location>
</feature>
<reference evidence="3" key="1">
    <citation type="journal article" date="2019" name="Curr. Biol.">
        <title>Genome Sequence of Striga asiatica Provides Insight into the Evolution of Plant Parasitism.</title>
        <authorList>
            <person name="Yoshida S."/>
            <person name="Kim S."/>
            <person name="Wafula E.K."/>
            <person name="Tanskanen J."/>
            <person name="Kim Y.M."/>
            <person name="Honaas L."/>
            <person name="Yang Z."/>
            <person name="Spallek T."/>
            <person name="Conn C.E."/>
            <person name="Ichihashi Y."/>
            <person name="Cheong K."/>
            <person name="Cui S."/>
            <person name="Der J.P."/>
            <person name="Gundlach H."/>
            <person name="Jiao Y."/>
            <person name="Hori C."/>
            <person name="Ishida J.K."/>
            <person name="Kasahara H."/>
            <person name="Kiba T."/>
            <person name="Kim M.S."/>
            <person name="Koo N."/>
            <person name="Laohavisit A."/>
            <person name="Lee Y.H."/>
            <person name="Lumba S."/>
            <person name="McCourt P."/>
            <person name="Mortimer J.C."/>
            <person name="Mutuku J.M."/>
            <person name="Nomura T."/>
            <person name="Sasaki-Sekimoto Y."/>
            <person name="Seto Y."/>
            <person name="Wang Y."/>
            <person name="Wakatake T."/>
            <person name="Sakakibara H."/>
            <person name="Demura T."/>
            <person name="Yamaguchi S."/>
            <person name="Yoneyama K."/>
            <person name="Manabe R.I."/>
            <person name="Nelson D.C."/>
            <person name="Schulman A.H."/>
            <person name="Timko M.P."/>
            <person name="dePamphilis C.W."/>
            <person name="Choi D."/>
            <person name="Shirasu K."/>
        </authorList>
    </citation>
    <scope>NUCLEOTIDE SEQUENCE [LARGE SCALE GENOMIC DNA]</scope>
    <source>
        <strain evidence="3">cv. UVA1</strain>
    </source>
</reference>
<dbReference type="EMBL" id="BKCP01000002">
    <property type="protein sequence ID" value="GER25322.1"/>
    <property type="molecule type" value="Genomic_DNA"/>
</dbReference>
<evidence type="ECO:0000256" key="1">
    <source>
        <dbReference type="SAM" id="MobiDB-lite"/>
    </source>
</evidence>
<name>A0A5A7NXY4_STRAF</name>
<dbReference type="AlphaFoldDB" id="A0A5A7NXY4"/>
<evidence type="ECO:0000313" key="3">
    <source>
        <dbReference type="Proteomes" id="UP000325081"/>
    </source>
</evidence>
<proteinExistence type="predicted"/>
<comment type="caution">
    <text evidence="2">The sequence shown here is derived from an EMBL/GenBank/DDBJ whole genome shotgun (WGS) entry which is preliminary data.</text>
</comment>
<protein>
    <submittedName>
        <fullName evidence="2">UDP-glucose:glycoprotein glucosyltransferases</fullName>
    </submittedName>
</protein>
<keyword evidence="2" id="KW-0808">Transferase</keyword>
<gene>
    <name evidence="2" type="ORF">STAS_00891</name>
</gene>
<evidence type="ECO:0000313" key="2">
    <source>
        <dbReference type="EMBL" id="GER25322.1"/>
    </source>
</evidence>
<keyword evidence="3" id="KW-1185">Reference proteome</keyword>
<dbReference type="Proteomes" id="UP000325081">
    <property type="component" value="Unassembled WGS sequence"/>
</dbReference>
<dbReference type="GO" id="GO:0016740">
    <property type="term" value="F:transferase activity"/>
    <property type="evidence" value="ECO:0007669"/>
    <property type="project" value="UniProtKB-KW"/>
</dbReference>
<accession>A0A5A7NXY4</accession>
<sequence>MGGANKDFDNSPTTDPEISEIDFLLHKSFRVASSFQNSNASPNLEDDSNFRHWESNLGFWLARSASARVKFKLKKLSIAFVDGYLYGLAGGHDKAEKEESGGEGQDGGDELEGEGHGGVPRAGQGFGGVDDGLRRRQRLVWLGDGGEYGERKYEEREW</sequence>
<organism evidence="2 3">
    <name type="scientific">Striga asiatica</name>
    <name type="common">Asiatic witchweed</name>
    <name type="synonym">Buchnera asiatica</name>
    <dbReference type="NCBI Taxonomy" id="4170"/>
    <lineage>
        <taxon>Eukaryota</taxon>
        <taxon>Viridiplantae</taxon>
        <taxon>Streptophyta</taxon>
        <taxon>Embryophyta</taxon>
        <taxon>Tracheophyta</taxon>
        <taxon>Spermatophyta</taxon>
        <taxon>Magnoliopsida</taxon>
        <taxon>eudicotyledons</taxon>
        <taxon>Gunneridae</taxon>
        <taxon>Pentapetalae</taxon>
        <taxon>asterids</taxon>
        <taxon>lamiids</taxon>
        <taxon>Lamiales</taxon>
        <taxon>Orobanchaceae</taxon>
        <taxon>Buchnereae</taxon>
        <taxon>Striga</taxon>
    </lineage>
</organism>